<dbReference type="InterPro" id="IPR008266">
    <property type="entry name" value="Tyr_kinase_AS"/>
</dbReference>
<dbReference type="Proteomes" id="UP000789739">
    <property type="component" value="Unassembled WGS sequence"/>
</dbReference>
<dbReference type="EMBL" id="CAJVPI010000949">
    <property type="protein sequence ID" value="CAG8584476.1"/>
    <property type="molecule type" value="Genomic_DNA"/>
</dbReference>
<protein>
    <submittedName>
        <fullName evidence="4">693_t:CDS:1</fullName>
    </submittedName>
</protein>
<feature type="region of interest" description="Disordered" evidence="2">
    <location>
        <begin position="318"/>
        <end position="341"/>
    </location>
</feature>
<organism evidence="4 5">
    <name type="scientific">Paraglomus brasilianum</name>
    <dbReference type="NCBI Taxonomy" id="144538"/>
    <lineage>
        <taxon>Eukaryota</taxon>
        <taxon>Fungi</taxon>
        <taxon>Fungi incertae sedis</taxon>
        <taxon>Mucoromycota</taxon>
        <taxon>Glomeromycotina</taxon>
        <taxon>Glomeromycetes</taxon>
        <taxon>Paraglomerales</taxon>
        <taxon>Paraglomeraceae</taxon>
        <taxon>Paraglomus</taxon>
    </lineage>
</organism>
<dbReference type="Pfam" id="PF00069">
    <property type="entry name" value="Pkinase"/>
    <property type="match status" value="1"/>
</dbReference>
<gene>
    <name evidence="4" type="ORF">PBRASI_LOCUS6796</name>
</gene>
<dbReference type="SUPFAM" id="SSF56112">
    <property type="entry name" value="Protein kinase-like (PK-like)"/>
    <property type="match status" value="1"/>
</dbReference>
<dbReference type="PROSITE" id="PS00107">
    <property type="entry name" value="PROTEIN_KINASE_ATP"/>
    <property type="match status" value="1"/>
</dbReference>
<sequence length="507" mass="58752">MPLKYNGYTPKHDIDFYHWRSDTAENNPQQRKDINIYLNHYLKPKLPEGVIILDVSSKRDFFSVTNNPLFPFNIRGGTDLILVEEGAVETGLVQAGIRAIIELKKNVQDNHAKQVIIEMLIADLCVSDEIKVFGVLTDLVNTWNFYWIEKERRIKSMRLSHREKALDLISQLVSTTQKKESKNVTFGNIKVYREKVKQAFPVKNDSDNDIARIEDLYDDMSTEEIREYEMQVYSDRCIREKLLFFVREFSVVTIHERQAKIYISKTLDLQSNNPTVLKAYAYLAKQAKEQPFCEHPDIIIRLSNENSQSEPPQRYSFRARKNNSNSAPQVRTEPPGSGNFQSGNFVGEYLGYGRSGTTFSCKYNGQDIALKLTDLSKKKFLLPELLKEIEIYHFLADLQGLFIPKLVGYGYMWDKMFFAIATTIVGKSLEHSITINRIQEQNAYKALIEIHRHNVIHNDIRKENIILSNDRKSVFIIDFGLATIDNNKVKQQKEMDQLRCLLKEMVA</sequence>
<proteinExistence type="predicted"/>
<dbReference type="Gene3D" id="1.10.510.10">
    <property type="entry name" value="Transferase(Phosphotransferase) domain 1"/>
    <property type="match status" value="1"/>
</dbReference>
<evidence type="ECO:0000313" key="4">
    <source>
        <dbReference type="EMBL" id="CAG8584476.1"/>
    </source>
</evidence>
<dbReference type="InterPro" id="IPR017441">
    <property type="entry name" value="Protein_kinase_ATP_BS"/>
</dbReference>
<dbReference type="GO" id="GO:0004672">
    <property type="term" value="F:protein kinase activity"/>
    <property type="evidence" value="ECO:0007669"/>
    <property type="project" value="InterPro"/>
</dbReference>
<dbReference type="GO" id="GO:0005524">
    <property type="term" value="F:ATP binding"/>
    <property type="evidence" value="ECO:0007669"/>
    <property type="project" value="UniProtKB-UniRule"/>
</dbReference>
<keyword evidence="5" id="KW-1185">Reference proteome</keyword>
<evidence type="ECO:0000313" key="5">
    <source>
        <dbReference type="Proteomes" id="UP000789739"/>
    </source>
</evidence>
<dbReference type="PANTHER" id="PTHR37171">
    <property type="entry name" value="SERINE/THREONINE-PROTEIN KINASE YRZF-RELATED"/>
    <property type="match status" value="1"/>
</dbReference>
<evidence type="ECO:0000256" key="1">
    <source>
        <dbReference type="PROSITE-ProRule" id="PRU10141"/>
    </source>
</evidence>
<dbReference type="InterPro" id="IPR000719">
    <property type="entry name" value="Prot_kinase_dom"/>
</dbReference>
<dbReference type="InterPro" id="IPR011009">
    <property type="entry name" value="Kinase-like_dom_sf"/>
</dbReference>
<accession>A0A9N9C2I3</accession>
<evidence type="ECO:0000256" key="2">
    <source>
        <dbReference type="SAM" id="MobiDB-lite"/>
    </source>
</evidence>
<comment type="caution">
    <text evidence="4">The sequence shown here is derived from an EMBL/GenBank/DDBJ whole genome shotgun (WGS) entry which is preliminary data.</text>
</comment>
<reference evidence="4" key="1">
    <citation type="submission" date="2021-06" db="EMBL/GenBank/DDBJ databases">
        <authorList>
            <person name="Kallberg Y."/>
            <person name="Tangrot J."/>
            <person name="Rosling A."/>
        </authorList>
    </citation>
    <scope>NUCLEOTIDE SEQUENCE</scope>
    <source>
        <strain evidence="4">BR232B</strain>
    </source>
</reference>
<dbReference type="InterPro" id="IPR052396">
    <property type="entry name" value="Meiotic_Drive_Suppr_Kinase"/>
</dbReference>
<dbReference type="PROSITE" id="PS50011">
    <property type="entry name" value="PROTEIN_KINASE_DOM"/>
    <property type="match status" value="1"/>
</dbReference>
<evidence type="ECO:0000259" key="3">
    <source>
        <dbReference type="PROSITE" id="PS50011"/>
    </source>
</evidence>
<dbReference type="PANTHER" id="PTHR37171:SF1">
    <property type="entry name" value="SERINE_THREONINE-PROTEIN KINASE YRZF-RELATED"/>
    <property type="match status" value="1"/>
</dbReference>
<keyword evidence="1" id="KW-0547">Nucleotide-binding</keyword>
<keyword evidence="1" id="KW-0067">ATP-binding</keyword>
<feature type="binding site" evidence="1">
    <location>
        <position position="371"/>
    </location>
    <ligand>
        <name>ATP</name>
        <dbReference type="ChEBI" id="CHEBI:30616"/>
    </ligand>
</feature>
<feature type="domain" description="Protein kinase" evidence="3">
    <location>
        <begin position="344"/>
        <end position="507"/>
    </location>
</feature>
<dbReference type="PROSITE" id="PS00109">
    <property type="entry name" value="PROTEIN_KINASE_TYR"/>
    <property type="match status" value="1"/>
</dbReference>
<name>A0A9N9C2I3_9GLOM</name>
<dbReference type="OrthoDB" id="2431762at2759"/>
<dbReference type="AlphaFoldDB" id="A0A9N9C2I3"/>